<feature type="domain" description="Glycosyltransferase subfamily 4-like N-terminal" evidence="2">
    <location>
        <begin position="26"/>
        <end position="192"/>
    </location>
</feature>
<keyword evidence="3" id="KW-0808">Transferase</keyword>
<dbReference type="InterPro" id="IPR001296">
    <property type="entry name" value="Glyco_trans_1"/>
</dbReference>
<evidence type="ECO:0000259" key="1">
    <source>
        <dbReference type="Pfam" id="PF00534"/>
    </source>
</evidence>
<dbReference type="RefSeq" id="WP_170033197.1">
    <property type="nucleotide sequence ID" value="NZ_JABDTL010000001.1"/>
</dbReference>
<gene>
    <name evidence="3" type="ORF">HNQ61_002467</name>
</gene>
<keyword evidence="4" id="KW-1185">Reference proteome</keyword>
<proteinExistence type="predicted"/>
<dbReference type="InterPro" id="IPR050194">
    <property type="entry name" value="Glycosyltransferase_grp1"/>
</dbReference>
<organism evidence="3 4">
    <name type="scientific">Longimicrobium terrae</name>
    <dbReference type="NCBI Taxonomy" id="1639882"/>
    <lineage>
        <taxon>Bacteria</taxon>
        <taxon>Pseudomonadati</taxon>
        <taxon>Gemmatimonadota</taxon>
        <taxon>Longimicrobiia</taxon>
        <taxon>Longimicrobiales</taxon>
        <taxon>Longimicrobiaceae</taxon>
        <taxon>Longimicrobium</taxon>
    </lineage>
</organism>
<dbReference type="Gene3D" id="3.40.50.2000">
    <property type="entry name" value="Glycogen Phosphorylase B"/>
    <property type="match status" value="2"/>
</dbReference>
<dbReference type="SUPFAM" id="SSF53756">
    <property type="entry name" value="UDP-Glycosyltransferase/glycogen phosphorylase"/>
    <property type="match status" value="1"/>
</dbReference>
<dbReference type="InterPro" id="IPR028098">
    <property type="entry name" value="Glyco_trans_4-like_N"/>
</dbReference>
<dbReference type="EMBL" id="JACHIA010000006">
    <property type="protein sequence ID" value="MBB6070845.1"/>
    <property type="molecule type" value="Genomic_DNA"/>
</dbReference>
<evidence type="ECO:0000259" key="2">
    <source>
        <dbReference type="Pfam" id="PF13439"/>
    </source>
</evidence>
<sequence>MQIPQDADRGRPMRVAYFTESLLPHVDGVSRTLAQLFGFLEQRGVEFRVYSPFVPGPEVSWSARVRPVKYVRFPLYPDYRVSIPFGPGMARELDAYRPDLVHLVSPTPMASRAAGWAEKRGIPVVSSFHTHFVSYFRYYGAPRLEPFGWRMMRRFYARSRKVYVPSESMIRELHQHGIHNTEPWSRGIDLARFSPEHRSPELRRLAGADDTPIVLMVSRLVKEKDMADLVRMEQALRRDGNRHRLVLVGDGPMRGELESALPGAFFAGHQSGADLARWYASGDVFVFPSTTETFGNVVLEAQASGLPTVVVNRGGPPDLVDPGQTGFIARANDPEDLAAHVQRLLADPAERARMGARARDAARARDWSVINGRLVDSYARVIADHPSPLRR</sequence>
<dbReference type="AlphaFoldDB" id="A0A841GYI6"/>
<dbReference type="Pfam" id="PF00534">
    <property type="entry name" value="Glycos_transf_1"/>
    <property type="match status" value="1"/>
</dbReference>
<feature type="domain" description="Glycosyl transferase family 1" evidence="1">
    <location>
        <begin position="208"/>
        <end position="360"/>
    </location>
</feature>
<evidence type="ECO:0000313" key="4">
    <source>
        <dbReference type="Proteomes" id="UP000582837"/>
    </source>
</evidence>
<protein>
    <submittedName>
        <fullName evidence="3">Glycosyltransferase involved in cell wall biosynthesis</fullName>
    </submittedName>
</protein>
<name>A0A841GYI6_9BACT</name>
<dbReference type="Proteomes" id="UP000582837">
    <property type="component" value="Unassembled WGS sequence"/>
</dbReference>
<dbReference type="GO" id="GO:0016757">
    <property type="term" value="F:glycosyltransferase activity"/>
    <property type="evidence" value="ECO:0007669"/>
    <property type="project" value="InterPro"/>
</dbReference>
<dbReference type="PANTHER" id="PTHR45947">
    <property type="entry name" value="SULFOQUINOVOSYL TRANSFERASE SQD2"/>
    <property type="match status" value="1"/>
</dbReference>
<accession>A0A841GYI6</accession>
<evidence type="ECO:0000313" key="3">
    <source>
        <dbReference type="EMBL" id="MBB6070845.1"/>
    </source>
</evidence>
<dbReference type="PANTHER" id="PTHR45947:SF3">
    <property type="entry name" value="SULFOQUINOVOSYL TRANSFERASE SQD2"/>
    <property type="match status" value="1"/>
</dbReference>
<dbReference type="Pfam" id="PF13439">
    <property type="entry name" value="Glyco_transf_4"/>
    <property type="match status" value="1"/>
</dbReference>
<dbReference type="CDD" id="cd03814">
    <property type="entry name" value="GT4-like"/>
    <property type="match status" value="1"/>
</dbReference>
<comment type="caution">
    <text evidence="3">The sequence shown here is derived from an EMBL/GenBank/DDBJ whole genome shotgun (WGS) entry which is preliminary data.</text>
</comment>
<reference evidence="3 4" key="1">
    <citation type="submission" date="2020-08" db="EMBL/GenBank/DDBJ databases">
        <title>Genomic Encyclopedia of Type Strains, Phase IV (KMG-IV): sequencing the most valuable type-strain genomes for metagenomic binning, comparative biology and taxonomic classification.</title>
        <authorList>
            <person name="Goeker M."/>
        </authorList>
    </citation>
    <scope>NUCLEOTIDE SEQUENCE [LARGE SCALE GENOMIC DNA]</scope>
    <source>
        <strain evidence="3 4">DSM 29007</strain>
    </source>
</reference>